<accession>A0A8E2J8I7</accession>
<proteinExistence type="predicted"/>
<dbReference type="EMBL" id="KV745841">
    <property type="protein sequence ID" value="OCK73293.1"/>
    <property type="molecule type" value="Genomic_DNA"/>
</dbReference>
<dbReference type="Proteomes" id="UP000250266">
    <property type="component" value="Unassembled WGS sequence"/>
</dbReference>
<reference evidence="1 2" key="1">
    <citation type="journal article" date="2016" name="Nat. Commun.">
        <title>Ectomycorrhizal ecology is imprinted in the genome of the dominant symbiotic fungus Cenococcum geophilum.</title>
        <authorList>
            <consortium name="DOE Joint Genome Institute"/>
            <person name="Peter M."/>
            <person name="Kohler A."/>
            <person name="Ohm R.A."/>
            <person name="Kuo A."/>
            <person name="Krutzmann J."/>
            <person name="Morin E."/>
            <person name="Arend M."/>
            <person name="Barry K.W."/>
            <person name="Binder M."/>
            <person name="Choi C."/>
            <person name="Clum A."/>
            <person name="Copeland A."/>
            <person name="Grisel N."/>
            <person name="Haridas S."/>
            <person name="Kipfer T."/>
            <person name="LaButti K."/>
            <person name="Lindquist E."/>
            <person name="Lipzen A."/>
            <person name="Maire R."/>
            <person name="Meier B."/>
            <person name="Mihaltcheva S."/>
            <person name="Molinier V."/>
            <person name="Murat C."/>
            <person name="Poggeler S."/>
            <person name="Quandt C.A."/>
            <person name="Sperisen C."/>
            <person name="Tritt A."/>
            <person name="Tisserant E."/>
            <person name="Crous P.W."/>
            <person name="Henrissat B."/>
            <person name="Nehls U."/>
            <person name="Egli S."/>
            <person name="Spatafora J.W."/>
            <person name="Grigoriev I.V."/>
            <person name="Martin F.M."/>
        </authorList>
    </citation>
    <scope>NUCLEOTIDE SEQUENCE [LARGE SCALE GENOMIC DNA]</scope>
    <source>
        <strain evidence="1 2">CBS 459.81</strain>
    </source>
</reference>
<name>A0A8E2J8I7_9PEZI</name>
<gene>
    <name evidence="1" type="ORF">K432DRAFT_410810</name>
</gene>
<keyword evidence="2" id="KW-1185">Reference proteome</keyword>
<sequence>MADLTSTDNSYIVSEIEGRLQRVGAIPLLLLDKRLAAAKARYTKLIKLKILEKLEAEIEEIKGYTLAPNDDSILPDINIPKERKGVLRVDTQR</sequence>
<evidence type="ECO:0000313" key="1">
    <source>
        <dbReference type="EMBL" id="OCK73293.1"/>
    </source>
</evidence>
<organism evidence="1 2">
    <name type="scientific">Lepidopterella palustris CBS 459.81</name>
    <dbReference type="NCBI Taxonomy" id="1314670"/>
    <lineage>
        <taxon>Eukaryota</taxon>
        <taxon>Fungi</taxon>
        <taxon>Dikarya</taxon>
        <taxon>Ascomycota</taxon>
        <taxon>Pezizomycotina</taxon>
        <taxon>Dothideomycetes</taxon>
        <taxon>Pleosporomycetidae</taxon>
        <taxon>Mytilinidiales</taxon>
        <taxon>Argynnaceae</taxon>
        <taxon>Lepidopterella</taxon>
    </lineage>
</organism>
<evidence type="ECO:0000313" key="2">
    <source>
        <dbReference type="Proteomes" id="UP000250266"/>
    </source>
</evidence>
<dbReference type="AlphaFoldDB" id="A0A8E2J8I7"/>
<protein>
    <submittedName>
        <fullName evidence="1">Uncharacterized protein</fullName>
    </submittedName>
</protein>